<dbReference type="Pfam" id="PF07690">
    <property type="entry name" value="MFS_1"/>
    <property type="match status" value="1"/>
</dbReference>
<feature type="transmembrane region" description="Helical" evidence="5">
    <location>
        <begin position="232"/>
        <end position="253"/>
    </location>
</feature>
<evidence type="ECO:0000256" key="5">
    <source>
        <dbReference type="SAM" id="Phobius"/>
    </source>
</evidence>
<evidence type="ECO:0000256" key="2">
    <source>
        <dbReference type="ARBA" id="ARBA00022692"/>
    </source>
</evidence>
<feature type="transmembrane region" description="Helical" evidence="5">
    <location>
        <begin position="386"/>
        <end position="405"/>
    </location>
</feature>
<feature type="transmembrane region" description="Helical" evidence="5">
    <location>
        <begin position="321"/>
        <end position="343"/>
    </location>
</feature>
<protein>
    <submittedName>
        <fullName evidence="7">OFA family MFS transporter</fullName>
    </submittedName>
</protein>
<dbReference type="GO" id="GO:0022857">
    <property type="term" value="F:transmembrane transporter activity"/>
    <property type="evidence" value="ECO:0007669"/>
    <property type="project" value="InterPro"/>
</dbReference>
<feature type="transmembrane region" description="Helical" evidence="5">
    <location>
        <begin position="109"/>
        <end position="130"/>
    </location>
</feature>
<feature type="transmembrane region" description="Helical" evidence="5">
    <location>
        <begin position="56"/>
        <end position="76"/>
    </location>
</feature>
<dbReference type="EMBL" id="JAEKNQ010000036">
    <property type="protein sequence ID" value="MBJ7603434.1"/>
    <property type="molecule type" value="Genomic_DNA"/>
</dbReference>
<feature type="transmembrane region" description="Helical" evidence="5">
    <location>
        <begin position="355"/>
        <end position="374"/>
    </location>
</feature>
<name>A0A934KDF4_9BACT</name>
<feature type="transmembrane region" description="Helical" evidence="5">
    <location>
        <begin position="142"/>
        <end position="162"/>
    </location>
</feature>
<comment type="caution">
    <text evidence="7">The sequence shown here is derived from an EMBL/GenBank/DDBJ whole genome shotgun (WGS) entry which is preliminary data.</text>
</comment>
<organism evidence="7 8">
    <name type="scientific">Candidatus Dormiibacter inghamiae</name>
    <dbReference type="NCBI Taxonomy" id="3127013"/>
    <lineage>
        <taxon>Bacteria</taxon>
        <taxon>Bacillati</taxon>
        <taxon>Candidatus Dormiibacterota</taxon>
        <taxon>Candidatus Dormibacteria</taxon>
        <taxon>Candidatus Dormibacterales</taxon>
        <taxon>Candidatus Dormibacteraceae</taxon>
        <taxon>Candidatus Dormiibacter</taxon>
    </lineage>
</organism>
<feature type="transmembrane region" description="Helical" evidence="5">
    <location>
        <begin position="174"/>
        <end position="193"/>
    </location>
</feature>
<keyword evidence="4 5" id="KW-0472">Membrane</keyword>
<dbReference type="InterPro" id="IPR050327">
    <property type="entry name" value="Proton-linked_MCT"/>
</dbReference>
<feature type="transmembrane region" description="Helical" evidence="5">
    <location>
        <begin position="17"/>
        <end position="36"/>
    </location>
</feature>
<evidence type="ECO:0000256" key="1">
    <source>
        <dbReference type="ARBA" id="ARBA00004651"/>
    </source>
</evidence>
<keyword evidence="3 5" id="KW-1133">Transmembrane helix</keyword>
<accession>A0A934KDF4</accession>
<feature type="transmembrane region" description="Helical" evidence="5">
    <location>
        <begin position="296"/>
        <end position="315"/>
    </location>
</feature>
<feature type="domain" description="Major facilitator superfamily (MFS) profile" evidence="6">
    <location>
        <begin position="15"/>
        <end position="410"/>
    </location>
</feature>
<evidence type="ECO:0000313" key="7">
    <source>
        <dbReference type="EMBL" id="MBJ7603434.1"/>
    </source>
</evidence>
<evidence type="ECO:0000259" key="6">
    <source>
        <dbReference type="PROSITE" id="PS50850"/>
    </source>
</evidence>
<dbReference type="Proteomes" id="UP000620075">
    <property type="component" value="Unassembled WGS sequence"/>
</dbReference>
<evidence type="ECO:0000256" key="4">
    <source>
        <dbReference type="ARBA" id="ARBA00023136"/>
    </source>
</evidence>
<proteinExistence type="predicted"/>
<evidence type="ECO:0000313" key="8">
    <source>
        <dbReference type="Proteomes" id="UP000620075"/>
    </source>
</evidence>
<dbReference type="AlphaFoldDB" id="A0A934KDF4"/>
<comment type="subcellular location">
    <subcellularLocation>
        <location evidence="1">Cell membrane</location>
        <topology evidence="1">Multi-pass membrane protein</topology>
    </subcellularLocation>
</comment>
<dbReference type="SUPFAM" id="SSF103473">
    <property type="entry name" value="MFS general substrate transporter"/>
    <property type="match status" value="1"/>
</dbReference>
<evidence type="ECO:0000256" key="3">
    <source>
        <dbReference type="ARBA" id="ARBA00022989"/>
    </source>
</evidence>
<reference evidence="7 8" key="1">
    <citation type="submission" date="2020-10" db="EMBL/GenBank/DDBJ databases">
        <title>Ca. Dormibacterota MAGs.</title>
        <authorList>
            <person name="Montgomery K."/>
        </authorList>
    </citation>
    <scope>NUCLEOTIDE SEQUENCE [LARGE SCALE GENOMIC DNA]</scope>
    <source>
        <strain evidence="7">SC8811_S16_3</strain>
    </source>
</reference>
<gene>
    <name evidence="7" type="ORF">JF888_09645</name>
</gene>
<feature type="transmembrane region" description="Helical" evidence="5">
    <location>
        <begin position="83"/>
        <end position="103"/>
    </location>
</feature>
<dbReference type="InterPro" id="IPR011701">
    <property type="entry name" value="MFS"/>
</dbReference>
<sequence length="423" mass="44563">MTLARGRTDSSLDSRRWIIAGAAIVMQLALGAVYAWSVFVKPLKDLNHWSTTQVSLTFTLAIFFLGIGSTIGGFLLDRVGPRLMGTIAGIVYGIGVIGASLGARNLPVLYLFYGVIGGLGLGLGYIVPVATLVKWFPDRRGLITGLAVGGFGAGALITAPVATQLIKSSGVASTFLSLGVVYLLVVVLAAQFYRAAPAGYAPAGWQPSEVQKTQRAGKDFTIGQALGRWQWYCLWLMLALNVSAGIMLISQAAPIAQEVTGTTALVAAGLVGLISIFNGAGRVVWATISDYIGRRYVFLTMFLLQAVIFFVLPLAVSYLLFAVLACVIALCYGGGFGTMPAFAADYFGPRFAGSIYGLMLTAWGVGGVVGPILIAQVRDRTGHYSTAMYVIAVVMLVSAVVPLLIRPPRAQAQEVVAAPEPAV</sequence>
<dbReference type="PROSITE" id="PS50850">
    <property type="entry name" value="MFS"/>
    <property type="match status" value="1"/>
</dbReference>
<dbReference type="PANTHER" id="PTHR11360">
    <property type="entry name" value="MONOCARBOXYLATE TRANSPORTER"/>
    <property type="match status" value="1"/>
</dbReference>
<dbReference type="PANTHER" id="PTHR11360:SF317">
    <property type="entry name" value="MAJOR FACILITATOR SUPERFAMILY (MFS) PROFILE DOMAIN-CONTAINING PROTEIN-RELATED"/>
    <property type="match status" value="1"/>
</dbReference>
<dbReference type="GO" id="GO:0005886">
    <property type="term" value="C:plasma membrane"/>
    <property type="evidence" value="ECO:0007669"/>
    <property type="project" value="UniProtKB-SubCell"/>
</dbReference>
<dbReference type="Gene3D" id="1.20.1250.20">
    <property type="entry name" value="MFS general substrate transporter like domains"/>
    <property type="match status" value="2"/>
</dbReference>
<keyword evidence="2 5" id="KW-0812">Transmembrane</keyword>
<dbReference type="CDD" id="cd17353">
    <property type="entry name" value="MFS_OFA_like"/>
    <property type="match status" value="1"/>
</dbReference>
<dbReference type="InterPro" id="IPR020846">
    <property type="entry name" value="MFS_dom"/>
</dbReference>
<feature type="transmembrane region" description="Helical" evidence="5">
    <location>
        <begin position="265"/>
        <end position="284"/>
    </location>
</feature>
<dbReference type="RefSeq" id="WP_338179455.1">
    <property type="nucleotide sequence ID" value="NZ_JAEKNQ010000036.1"/>
</dbReference>
<dbReference type="InterPro" id="IPR036259">
    <property type="entry name" value="MFS_trans_sf"/>
</dbReference>